<feature type="domain" description="SnoaL-like" evidence="1">
    <location>
        <begin position="4"/>
        <end position="124"/>
    </location>
</feature>
<evidence type="ECO:0000259" key="1">
    <source>
        <dbReference type="Pfam" id="PF13577"/>
    </source>
</evidence>
<dbReference type="SUPFAM" id="SSF54427">
    <property type="entry name" value="NTF2-like"/>
    <property type="match status" value="1"/>
</dbReference>
<keyword evidence="3" id="KW-1185">Reference proteome</keyword>
<organism evidence="2 3">
    <name type="scientific">Streptomyces griseorubiginosus</name>
    <dbReference type="NCBI Taxonomy" id="67304"/>
    <lineage>
        <taxon>Bacteria</taxon>
        <taxon>Bacillati</taxon>
        <taxon>Actinomycetota</taxon>
        <taxon>Actinomycetes</taxon>
        <taxon>Kitasatosporales</taxon>
        <taxon>Streptomycetaceae</taxon>
        <taxon>Streptomyces</taxon>
    </lineage>
</organism>
<proteinExistence type="predicted"/>
<protein>
    <submittedName>
        <fullName evidence="2">Polyketide cyclase</fullName>
    </submittedName>
</protein>
<dbReference type="Proteomes" id="UP000054375">
    <property type="component" value="Unassembled WGS sequence"/>
</dbReference>
<evidence type="ECO:0000313" key="3">
    <source>
        <dbReference type="Proteomes" id="UP000054375"/>
    </source>
</evidence>
<gene>
    <name evidence="2" type="ORF">AQJ54_29330</name>
</gene>
<dbReference type="Pfam" id="PF13577">
    <property type="entry name" value="SnoaL_4"/>
    <property type="match status" value="1"/>
</dbReference>
<reference evidence="2 3" key="1">
    <citation type="submission" date="2015-10" db="EMBL/GenBank/DDBJ databases">
        <title>Draft genome sequence of Streptomyces griseorubiginosus DSM 40469, type strain for the species Streptomyces griseorubiginosus.</title>
        <authorList>
            <person name="Ruckert C."/>
            <person name="Winkler A."/>
            <person name="Kalinowski J."/>
            <person name="Kampfer P."/>
            <person name="Glaeser S."/>
        </authorList>
    </citation>
    <scope>NUCLEOTIDE SEQUENCE [LARGE SCALE GENOMIC DNA]</scope>
    <source>
        <strain evidence="2 3">DSM 40469</strain>
    </source>
</reference>
<name>A0A117NW32_9ACTN</name>
<comment type="caution">
    <text evidence="2">The sequence shown here is derived from an EMBL/GenBank/DDBJ whole genome shotgun (WGS) entry which is preliminary data.</text>
</comment>
<dbReference type="AlphaFoldDB" id="A0A117NW32"/>
<accession>A0A117NW32</accession>
<dbReference type="EMBL" id="LMWV01000023">
    <property type="protein sequence ID" value="KUN63078.1"/>
    <property type="molecule type" value="Genomic_DNA"/>
</dbReference>
<dbReference type="Gene3D" id="3.10.450.50">
    <property type="match status" value="1"/>
</dbReference>
<dbReference type="InterPro" id="IPR037401">
    <property type="entry name" value="SnoaL-like"/>
</dbReference>
<dbReference type="RefSeq" id="WP_062032101.1">
    <property type="nucleotide sequence ID" value="NZ_JBEOZZ010000001.1"/>
</dbReference>
<dbReference type="InterPro" id="IPR032710">
    <property type="entry name" value="NTF2-like_dom_sf"/>
</dbReference>
<sequence length="138" mass="14653">MALTLEDRLAVTELIALHGHLVDAGELDRLDEVFTEDVGYDLSDFGQGELSGLAALREAALVLGAGNPVAHHVTNVVVEEVAPDRVRARSKGLGVMANGSCGSVTYEDTVVRVGTGVWRISHRTLRARRVPLNGLGQG</sequence>
<evidence type="ECO:0000313" key="2">
    <source>
        <dbReference type="EMBL" id="KUN63078.1"/>
    </source>
</evidence>
<accession>A0A101RWL3</accession>